<dbReference type="GO" id="GO:0016787">
    <property type="term" value="F:hydrolase activity"/>
    <property type="evidence" value="ECO:0007669"/>
    <property type="project" value="UniProtKB-KW"/>
</dbReference>
<keyword evidence="10" id="KW-0456">Lyase</keyword>
<evidence type="ECO:0000256" key="9">
    <source>
        <dbReference type="ARBA" id="ARBA00023211"/>
    </source>
</evidence>
<name>A0ABD2PRZ4_9PLAT</name>
<evidence type="ECO:0000313" key="14">
    <source>
        <dbReference type="Proteomes" id="UP001626550"/>
    </source>
</evidence>
<comment type="caution">
    <text evidence="13">The sequence shown here is derived from an EMBL/GenBank/DDBJ whole genome shotgun (WGS) entry which is preliminary data.</text>
</comment>
<dbReference type="Pfam" id="PF09412">
    <property type="entry name" value="XendoU"/>
    <property type="match status" value="1"/>
</dbReference>
<evidence type="ECO:0000256" key="3">
    <source>
        <dbReference type="ARBA" id="ARBA00011245"/>
    </source>
</evidence>
<evidence type="ECO:0000256" key="7">
    <source>
        <dbReference type="ARBA" id="ARBA00022801"/>
    </source>
</evidence>
<evidence type="ECO:0000256" key="4">
    <source>
        <dbReference type="ARBA" id="ARBA00022722"/>
    </source>
</evidence>
<proteinExistence type="inferred from homology"/>
<comment type="cofactor">
    <cofactor evidence="1 11">
        <name>Mn(2+)</name>
        <dbReference type="ChEBI" id="CHEBI:29035"/>
    </cofactor>
</comment>
<keyword evidence="8 11" id="KW-0694">RNA-binding</keyword>
<reference evidence="13 14" key="1">
    <citation type="submission" date="2024-11" db="EMBL/GenBank/DDBJ databases">
        <title>Adaptive evolution of stress response genes in parasites aligns with host niche diversity.</title>
        <authorList>
            <person name="Hahn C."/>
            <person name="Resl P."/>
        </authorList>
    </citation>
    <scope>NUCLEOTIDE SEQUENCE [LARGE SCALE GENOMIC DNA]</scope>
    <source>
        <strain evidence="13">EGGRZ-B1_66</strain>
        <tissue evidence="13">Body</tissue>
    </source>
</reference>
<comment type="subunit">
    <text evidence="3 11">Monomer.</text>
</comment>
<evidence type="ECO:0000256" key="8">
    <source>
        <dbReference type="ARBA" id="ARBA00022884"/>
    </source>
</evidence>
<evidence type="ECO:0000256" key="2">
    <source>
        <dbReference type="ARBA" id="ARBA00010168"/>
    </source>
</evidence>
<keyword evidence="14" id="KW-1185">Reference proteome</keyword>
<organism evidence="13 14">
    <name type="scientific">Cichlidogyrus casuarinus</name>
    <dbReference type="NCBI Taxonomy" id="1844966"/>
    <lineage>
        <taxon>Eukaryota</taxon>
        <taxon>Metazoa</taxon>
        <taxon>Spiralia</taxon>
        <taxon>Lophotrochozoa</taxon>
        <taxon>Platyhelminthes</taxon>
        <taxon>Monogenea</taxon>
        <taxon>Monopisthocotylea</taxon>
        <taxon>Dactylogyridea</taxon>
        <taxon>Ancyrocephalidae</taxon>
        <taxon>Cichlidogyrus</taxon>
    </lineage>
</organism>
<dbReference type="PANTHER" id="PTHR12439">
    <property type="entry name" value="PLACENTAL PROTEIN 11-RELATED"/>
    <property type="match status" value="1"/>
</dbReference>
<keyword evidence="6 11" id="KW-0255">Endonuclease</keyword>
<comment type="catalytic activity">
    <reaction evidence="11">
        <text>ribonucleotidyl-uridine-RNA = a 5'-end dephospho-uridine-RNA + a 3'-end 2',3'-cyclophospho-ribonucleotide-RNA</text>
        <dbReference type="Rhea" id="RHEA:67792"/>
        <dbReference type="Rhea" id="RHEA-COMP:10464"/>
        <dbReference type="Rhea" id="RHEA-COMP:17354"/>
        <dbReference type="Rhea" id="RHEA-COMP:17356"/>
        <dbReference type="ChEBI" id="CHEBI:83064"/>
        <dbReference type="ChEBI" id="CHEBI:173117"/>
        <dbReference type="ChEBI" id="CHEBI:173224"/>
    </reaction>
</comment>
<dbReference type="GO" id="GO:0016829">
    <property type="term" value="F:lyase activity"/>
    <property type="evidence" value="ECO:0007669"/>
    <property type="project" value="UniProtKB-KW"/>
</dbReference>
<protein>
    <recommendedName>
        <fullName evidence="11">Uridylate-specific endoribonuclease</fullName>
        <ecNumber evidence="11">4.6.1.-</ecNumber>
    </recommendedName>
</protein>
<keyword evidence="5 11" id="KW-0479">Metal-binding</keyword>
<dbReference type="InterPro" id="IPR037227">
    <property type="entry name" value="EndoU-like"/>
</dbReference>
<keyword evidence="4 11" id="KW-0540">Nuclease</keyword>
<evidence type="ECO:0000259" key="12">
    <source>
        <dbReference type="PROSITE" id="PS51959"/>
    </source>
</evidence>
<dbReference type="Proteomes" id="UP001626550">
    <property type="component" value="Unassembled WGS sequence"/>
</dbReference>
<evidence type="ECO:0000256" key="1">
    <source>
        <dbReference type="ARBA" id="ARBA00001936"/>
    </source>
</evidence>
<sequence length="246" mass="29546">MLFTQAYRSTIMGRREYKVFLRYIEERGYQRGDTRLFTSCLQMEETEVFAEDPQLLAAFYDPYFEVNGKIERLMEVIRSYELINRIYDLFYQYDLISYNREQFFRNFQRSWFEFFKRSYLRGGRTSGFRHVYCGDVGDSKIGGLHNWMRFYYLEIRGNITNLSVARVHPHKKNIVSLRYRYDQVPKEFGTIYFGLQRAFEMTAMYVAFLRNKNAVYTIGLDRTPVKIQSWGVSWDPSLIASVYFLG</sequence>
<dbReference type="InterPro" id="IPR039787">
    <property type="entry name" value="ENDOU"/>
</dbReference>
<dbReference type="GO" id="GO:0004521">
    <property type="term" value="F:RNA endonuclease activity"/>
    <property type="evidence" value="ECO:0007669"/>
    <property type="project" value="UniProtKB-UniRule"/>
</dbReference>
<gene>
    <name evidence="13" type="ORF">Ciccas_011960</name>
</gene>
<dbReference type="GO" id="GO:0046872">
    <property type="term" value="F:metal ion binding"/>
    <property type="evidence" value="ECO:0007669"/>
    <property type="project" value="UniProtKB-UniRule"/>
</dbReference>
<evidence type="ECO:0000256" key="6">
    <source>
        <dbReference type="ARBA" id="ARBA00022759"/>
    </source>
</evidence>
<dbReference type="PROSITE" id="PS51959">
    <property type="entry name" value="ENDOU"/>
    <property type="match status" value="1"/>
</dbReference>
<evidence type="ECO:0000256" key="5">
    <source>
        <dbReference type="ARBA" id="ARBA00022723"/>
    </source>
</evidence>
<dbReference type="EMBL" id="JBJKFK010003853">
    <property type="protein sequence ID" value="KAL3309492.1"/>
    <property type="molecule type" value="Genomic_DNA"/>
</dbReference>
<evidence type="ECO:0000256" key="11">
    <source>
        <dbReference type="RuleBase" id="RU367085"/>
    </source>
</evidence>
<dbReference type="PANTHER" id="PTHR12439:SF11">
    <property type="entry name" value="URIDYLATE-SPECIFIC ENDORIBONUCLEASE"/>
    <property type="match status" value="1"/>
</dbReference>
<comment type="similarity">
    <text evidence="2 11">Belongs to the ENDOU family.</text>
</comment>
<keyword evidence="9 11" id="KW-0464">Manganese</keyword>
<feature type="domain" description="EndoU" evidence="12">
    <location>
        <begin position="1"/>
        <end position="246"/>
    </location>
</feature>
<dbReference type="GO" id="GO:0003723">
    <property type="term" value="F:RNA binding"/>
    <property type="evidence" value="ECO:0007669"/>
    <property type="project" value="UniProtKB-UniRule"/>
</dbReference>
<dbReference type="EC" id="4.6.1.-" evidence="11"/>
<dbReference type="InterPro" id="IPR018998">
    <property type="entry name" value="EndoU_C"/>
</dbReference>
<accession>A0ABD2PRZ4</accession>
<evidence type="ECO:0000256" key="10">
    <source>
        <dbReference type="ARBA" id="ARBA00023239"/>
    </source>
</evidence>
<evidence type="ECO:0000313" key="13">
    <source>
        <dbReference type="EMBL" id="KAL3309492.1"/>
    </source>
</evidence>
<keyword evidence="7 11" id="KW-0378">Hydrolase</keyword>
<dbReference type="AlphaFoldDB" id="A0ABD2PRZ4"/>
<dbReference type="SUPFAM" id="SSF142877">
    <property type="entry name" value="EndoU-like"/>
    <property type="match status" value="1"/>
</dbReference>